<accession>A0A5E7A5D8</accession>
<dbReference type="InterPro" id="IPR005881">
    <property type="entry name" value="Ser_O-AcTrfase"/>
</dbReference>
<comment type="catalytic activity">
    <reaction evidence="8">
        <text>L-serine + acetyl-CoA = O-acetyl-L-serine + CoA</text>
        <dbReference type="Rhea" id="RHEA:24560"/>
        <dbReference type="ChEBI" id="CHEBI:33384"/>
        <dbReference type="ChEBI" id="CHEBI:57287"/>
        <dbReference type="ChEBI" id="CHEBI:57288"/>
        <dbReference type="ChEBI" id="CHEBI:58340"/>
        <dbReference type="EC" id="2.3.1.30"/>
    </reaction>
</comment>
<evidence type="ECO:0000256" key="5">
    <source>
        <dbReference type="ARBA" id="ARBA00022737"/>
    </source>
</evidence>
<dbReference type="GO" id="GO:0006535">
    <property type="term" value="P:cysteine biosynthetic process from serine"/>
    <property type="evidence" value="ECO:0007669"/>
    <property type="project" value="InterPro"/>
</dbReference>
<dbReference type="Proteomes" id="UP000381093">
    <property type="component" value="Unassembled WGS sequence"/>
</dbReference>
<evidence type="ECO:0000313" key="9">
    <source>
        <dbReference type="EMBL" id="VVN73850.1"/>
    </source>
</evidence>
<dbReference type="PROSITE" id="PS00101">
    <property type="entry name" value="HEXAPEP_TRANSFERASES"/>
    <property type="match status" value="1"/>
</dbReference>
<dbReference type="InterPro" id="IPR018357">
    <property type="entry name" value="Hexapep_transf_CS"/>
</dbReference>
<keyword evidence="4 8" id="KW-0808">Transferase</keyword>
<dbReference type="InterPro" id="IPR001451">
    <property type="entry name" value="Hexapep"/>
</dbReference>
<evidence type="ECO:0000256" key="6">
    <source>
        <dbReference type="ARBA" id="ARBA00023098"/>
    </source>
</evidence>
<keyword evidence="2" id="KW-0444">Lipid biosynthesis</keyword>
<dbReference type="InterPro" id="IPR045304">
    <property type="entry name" value="LbH_SAT"/>
</dbReference>
<keyword evidence="3" id="KW-0441">Lipid A biosynthesis</keyword>
<protein>
    <recommendedName>
        <fullName evidence="8">Serine acetyltransferase</fullName>
        <ecNumber evidence="8">2.3.1.30</ecNumber>
    </recommendedName>
</protein>
<dbReference type="GO" id="GO:0009001">
    <property type="term" value="F:serine O-acetyltransferase activity"/>
    <property type="evidence" value="ECO:0007669"/>
    <property type="project" value="UniProtKB-EC"/>
</dbReference>
<keyword evidence="6" id="KW-0443">Lipid metabolism</keyword>
<keyword evidence="5" id="KW-0677">Repeat</keyword>
<sequence length="182" mass="20278">MSTIEYIKSDLYRYHGNHKTTSFLKSFFLNRSFIYCFWFRLSKHQNPLIRNYAKIFLKLKTRKFGIQIPPETTIGYGLYIGHGMPVIINETAIIGDNCNLSQFTTIGSNHGKAATIGNNVYIGPNVCIVENVTIGDNATIGAGSIVVRDIPNDSTSVGAPSKVVNYNKPGRYIGNKWPPKNS</sequence>
<dbReference type="GO" id="GO:0009245">
    <property type="term" value="P:lipid A biosynthetic process"/>
    <property type="evidence" value="ECO:0007669"/>
    <property type="project" value="UniProtKB-KW"/>
</dbReference>
<gene>
    <name evidence="9" type="primary">lpxD_1</name>
    <name evidence="9" type="ORF">PS710_00611</name>
</gene>
<dbReference type="CDD" id="cd03354">
    <property type="entry name" value="LbH_SAT"/>
    <property type="match status" value="1"/>
</dbReference>
<dbReference type="InterPro" id="IPR011004">
    <property type="entry name" value="Trimer_LpxA-like_sf"/>
</dbReference>
<evidence type="ECO:0000256" key="2">
    <source>
        <dbReference type="ARBA" id="ARBA00022516"/>
    </source>
</evidence>
<dbReference type="GO" id="GO:0016020">
    <property type="term" value="C:membrane"/>
    <property type="evidence" value="ECO:0007669"/>
    <property type="project" value="GOC"/>
</dbReference>
<dbReference type="Pfam" id="PF00132">
    <property type="entry name" value="Hexapep"/>
    <property type="match status" value="1"/>
</dbReference>
<dbReference type="EC" id="2.3.1.30" evidence="8"/>
<dbReference type="PIRSF" id="PIRSF000441">
    <property type="entry name" value="CysE"/>
    <property type="match status" value="1"/>
</dbReference>
<dbReference type="Gene3D" id="2.160.10.10">
    <property type="entry name" value="Hexapeptide repeat proteins"/>
    <property type="match status" value="1"/>
</dbReference>
<evidence type="ECO:0000256" key="4">
    <source>
        <dbReference type="ARBA" id="ARBA00022679"/>
    </source>
</evidence>
<dbReference type="GO" id="GO:0005737">
    <property type="term" value="C:cytoplasm"/>
    <property type="evidence" value="ECO:0007669"/>
    <property type="project" value="InterPro"/>
</dbReference>
<evidence type="ECO:0000256" key="1">
    <source>
        <dbReference type="ARBA" id="ARBA00007274"/>
    </source>
</evidence>
<evidence type="ECO:0000256" key="7">
    <source>
        <dbReference type="ARBA" id="ARBA00023315"/>
    </source>
</evidence>
<dbReference type="AlphaFoldDB" id="A0A5E7A5D8"/>
<dbReference type="EMBL" id="CABVHW010000001">
    <property type="protein sequence ID" value="VVN73850.1"/>
    <property type="molecule type" value="Genomic_DNA"/>
</dbReference>
<reference evidence="9 10" key="1">
    <citation type="submission" date="2019-09" db="EMBL/GenBank/DDBJ databases">
        <authorList>
            <person name="Chandra G."/>
            <person name="Truman W A."/>
        </authorList>
    </citation>
    <scope>NUCLEOTIDE SEQUENCE [LARGE SCALE GENOMIC DNA]</scope>
    <source>
        <strain evidence="9">PS710</strain>
    </source>
</reference>
<keyword evidence="7 8" id="KW-0012">Acyltransferase</keyword>
<dbReference type="RefSeq" id="WP_150763109.1">
    <property type="nucleotide sequence ID" value="NZ_CABVHW010000001.1"/>
</dbReference>
<organism evidence="9 10">
    <name type="scientific">Pseudomonas fluorescens</name>
    <dbReference type="NCBI Taxonomy" id="294"/>
    <lineage>
        <taxon>Bacteria</taxon>
        <taxon>Pseudomonadati</taxon>
        <taxon>Pseudomonadota</taxon>
        <taxon>Gammaproteobacteria</taxon>
        <taxon>Pseudomonadales</taxon>
        <taxon>Pseudomonadaceae</taxon>
        <taxon>Pseudomonas</taxon>
    </lineage>
</organism>
<evidence type="ECO:0000313" key="10">
    <source>
        <dbReference type="Proteomes" id="UP000381093"/>
    </source>
</evidence>
<name>A0A5E7A5D8_PSEFL</name>
<comment type="similarity">
    <text evidence="1 8">Belongs to the transferase hexapeptide repeat family.</text>
</comment>
<proteinExistence type="inferred from homology"/>
<dbReference type="SUPFAM" id="SSF51161">
    <property type="entry name" value="Trimeric LpxA-like enzymes"/>
    <property type="match status" value="1"/>
</dbReference>
<dbReference type="PANTHER" id="PTHR42811">
    <property type="entry name" value="SERINE ACETYLTRANSFERASE"/>
    <property type="match status" value="1"/>
</dbReference>
<evidence type="ECO:0000256" key="3">
    <source>
        <dbReference type="ARBA" id="ARBA00022556"/>
    </source>
</evidence>
<evidence type="ECO:0000256" key="8">
    <source>
        <dbReference type="PIRNR" id="PIRNR000441"/>
    </source>
</evidence>